<reference evidence="1" key="1">
    <citation type="journal article" date="2015" name="Nature">
        <title>Complex archaea that bridge the gap between prokaryotes and eukaryotes.</title>
        <authorList>
            <person name="Spang A."/>
            <person name="Saw J.H."/>
            <person name="Jorgensen S.L."/>
            <person name="Zaremba-Niedzwiedzka K."/>
            <person name="Martijn J."/>
            <person name="Lind A.E."/>
            <person name="van Eijk R."/>
            <person name="Schleper C."/>
            <person name="Guy L."/>
            <person name="Ettema T.J."/>
        </authorList>
    </citation>
    <scope>NUCLEOTIDE SEQUENCE</scope>
</reference>
<sequence length="406" mass="46022">MVENKYLQIEYPTPHAKQQAILDCTKKRVVIVTGRRAGKTTLAMIKAVKVASEGGKVIYGTPQSKQLKVFFDATCDVLRPAIQSGFINRHGTTNTLTWKDGGSIVCQTAHEPDSFRGDYADLLILDEYAYMNPDIWERVGQPMLIDTNGTCWFISSPKPMNHFYSLYLMAENNEDGNWAVFNFSTLDNPHMPREAIDKMTTGMTVENHKQEILGEFVKGEGQVFKLFKKDFVDMENEQDHRGHRIVAGLDWGSVHDYTALSCGCGTCAKELMLYRFKGDYPAQLVEIRRIISLFDWREVELLAEQNAMGLPNIQQLRKDGVSVRGFNTTSASKAGIVQGLKLCFEQRSWQWLKDDIAFRELEAYESKTSQYLGTTSYSAPYGLHDDTVMARMLMLHQSIMGKLVFA</sequence>
<dbReference type="EMBL" id="LAZR01006340">
    <property type="protein sequence ID" value="KKM92877.1"/>
    <property type="molecule type" value="Genomic_DNA"/>
</dbReference>
<dbReference type="SUPFAM" id="SSF52540">
    <property type="entry name" value="P-loop containing nucleoside triphosphate hydrolases"/>
    <property type="match status" value="1"/>
</dbReference>
<comment type="caution">
    <text evidence="1">The sequence shown here is derived from an EMBL/GenBank/DDBJ whole genome shotgun (WGS) entry which is preliminary data.</text>
</comment>
<dbReference type="Gene3D" id="3.30.420.240">
    <property type="match status" value="1"/>
</dbReference>
<name>A0A0F9PHW2_9ZZZZ</name>
<dbReference type="AlphaFoldDB" id="A0A0F9PHW2"/>
<evidence type="ECO:0000313" key="1">
    <source>
        <dbReference type="EMBL" id="KKM92877.1"/>
    </source>
</evidence>
<organism evidence="1">
    <name type="scientific">marine sediment metagenome</name>
    <dbReference type="NCBI Taxonomy" id="412755"/>
    <lineage>
        <taxon>unclassified sequences</taxon>
        <taxon>metagenomes</taxon>
        <taxon>ecological metagenomes</taxon>
    </lineage>
</organism>
<dbReference type="Gene3D" id="3.40.50.300">
    <property type="entry name" value="P-loop containing nucleotide triphosphate hydrolases"/>
    <property type="match status" value="1"/>
</dbReference>
<accession>A0A0F9PHW2</accession>
<proteinExistence type="predicted"/>
<dbReference type="Pfam" id="PF03237">
    <property type="entry name" value="Terminase_6N"/>
    <property type="match status" value="1"/>
</dbReference>
<dbReference type="InterPro" id="IPR027417">
    <property type="entry name" value="P-loop_NTPase"/>
</dbReference>
<gene>
    <name evidence="1" type="ORF">LCGC14_1214070</name>
</gene>
<protein>
    <submittedName>
        <fullName evidence="1">Uncharacterized protein</fullName>
    </submittedName>
</protein>